<evidence type="ECO:0000256" key="1">
    <source>
        <dbReference type="SAM" id="MobiDB-lite"/>
    </source>
</evidence>
<organism evidence="3 4">
    <name type="scientific">Corynebacterium genitalium ATCC 33030</name>
    <dbReference type="NCBI Taxonomy" id="585529"/>
    <lineage>
        <taxon>Bacteria</taxon>
        <taxon>Bacillati</taxon>
        <taxon>Actinomycetota</taxon>
        <taxon>Actinomycetes</taxon>
        <taxon>Mycobacteriales</taxon>
        <taxon>Corynebacteriaceae</taxon>
        <taxon>Corynebacterium</taxon>
    </lineage>
</organism>
<dbReference type="InterPro" id="IPR007393">
    <property type="entry name" value="YlxR_dom"/>
</dbReference>
<dbReference type="HOGENOM" id="CLU_2842345_0_0_11"/>
<name>D7WF53_9CORY</name>
<comment type="caution">
    <text evidence="3">The sequence shown here is derived from an EMBL/GenBank/DDBJ whole genome shotgun (WGS) entry which is preliminary data.</text>
</comment>
<dbReference type="Gene3D" id="3.30.1230.10">
    <property type="entry name" value="YlxR-like"/>
    <property type="match status" value="1"/>
</dbReference>
<evidence type="ECO:0000313" key="4">
    <source>
        <dbReference type="Proteomes" id="UP000004208"/>
    </source>
</evidence>
<keyword evidence="4" id="KW-1185">Reference proteome</keyword>
<feature type="domain" description="YlxR" evidence="2">
    <location>
        <begin position="2"/>
        <end position="58"/>
    </location>
</feature>
<dbReference type="SUPFAM" id="SSF64376">
    <property type="entry name" value="YlxR-like"/>
    <property type="match status" value="1"/>
</dbReference>
<proteinExistence type="predicted"/>
<dbReference type="eggNOG" id="COG2740">
    <property type="taxonomic scope" value="Bacteria"/>
</dbReference>
<dbReference type="EMBL" id="ACLJ02000003">
    <property type="protein sequence ID" value="EFK53732.1"/>
    <property type="molecule type" value="Genomic_DNA"/>
</dbReference>
<sequence length="65" mass="7271">MVVAPDDPSRIVPDPKRSMPGRGAWLTPTLEAFELAEKRRAFGRALRVSAQVDTSDVRKYVSEKD</sequence>
<evidence type="ECO:0000313" key="3">
    <source>
        <dbReference type="EMBL" id="EFK53732.1"/>
    </source>
</evidence>
<dbReference type="InterPro" id="IPR035931">
    <property type="entry name" value="YlxR-like_sf"/>
</dbReference>
<dbReference type="STRING" id="585529.HMPREF0291_11389"/>
<gene>
    <name evidence="3" type="ORF">HMPREF0291_11389</name>
</gene>
<reference evidence="3" key="1">
    <citation type="submission" date="2010-06" db="EMBL/GenBank/DDBJ databases">
        <authorList>
            <person name="Muzny D."/>
            <person name="Qin X."/>
            <person name="Buhay C."/>
            <person name="Dugan-Rocha S."/>
            <person name="Ding Y."/>
            <person name="Chen G."/>
            <person name="Hawes A."/>
            <person name="Holder M."/>
            <person name="Jhangiani S."/>
            <person name="Johnson A."/>
            <person name="Khan Z."/>
            <person name="Li Z."/>
            <person name="Liu W."/>
            <person name="Liu X."/>
            <person name="Perez L."/>
            <person name="Shen H."/>
            <person name="Wang Q."/>
            <person name="Watt J."/>
            <person name="Xi L."/>
            <person name="Xin Y."/>
            <person name="Zhou J."/>
            <person name="Deng J."/>
            <person name="Jiang H."/>
            <person name="Liu Y."/>
            <person name="Qu J."/>
            <person name="Song X.-Z."/>
            <person name="Zhang L."/>
            <person name="Villasana D."/>
            <person name="Johnson A."/>
            <person name="Liu J."/>
            <person name="Liyanage D."/>
            <person name="Lorensuhewa L."/>
            <person name="Robinson T."/>
            <person name="Song A."/>
            <person name="Song B.-B."/>
            <person name="Dinh H."/>
            <person name="Thornton R."/>
            <person name="Coyle M."/>
            <person name="Francisco L."/>
            <person name="Jackson L."/>
            <person name="Javaid M."/>
            <person name="Korchina V."/>
            <person name="Kovar C."/>
            <person name="Mata R."/>
            <person name="Mathew T."/>
            <person name="Ngo R."/>
            <person name="Nguyen L."/>
            <person name="Nguyen N."/>
            <person name="Okwuonu G."/>
            <person name="Ongeri F."/>
            <person name="Pham C."/>
            <person name="Simmons D."/>
            <person name="Wilczek-Boney K."/>
            <person name="Hale W."/>
            <person name="Jakkamsetti A."/>
            <person name="Pham P."/>
            <person name="Ruth R."/>
            <person name="San Lucas F."/>
            <person name="Warren J."/>
            <person name="Zhang J."/>
            <person name="Zhao Z."/>
            <person name="Zhou C."/>
            <person name="Zhu D."/>
            <person name="Lee S."/>
            <person name="Bess C."/>
            <person name="Blankenburg K."/>
            <person name="Forbes L."/>
            <person name="Fu Q."/>
            <person name="Gubbala S."/>
            <person name="Hirani K."/>
            <person name="Jayaseelan J.C."/>
            <person name="Lara F."/>
            <person name="Munidasa M."/>
            <person name="Palculict T."/>
            <person name="Patil S."/>
            <person name="Pu L.-L."/>
            <person name="Saada N."/>
            <person name="Tang L."/>
            <person name="Weissenberger G."/>
            <person name="Zhu Y."/>
            <person name="Hemphill L."/>
            <person name="Shang Y."/>
            <person name="Youmans B."/>
            <person name="Ayvaz T."/>
            <person name="Ross M."/>
            <person name="Santibanez J."/>
            <person name="Aqrawi P."/>
            <person name="Gross S."/>
            <person name="Joshi V."/>
            <person name="Fowler G."/>
            <person name="Nazareth L."/>
            <person name="Reid J."/>
            <person name="Worley K."/>
            <person name="Petrosino J."/>
            <person name="Highlander S."/>
            <person name="Gibbs R."/>
        </authorList>
    </citation>
    <scope>NUCLEOTIDE SEQUENCE [LARGE SCALE GENOMIC DNA]</scope>
    <source>
        <strain evidence="3">ATCC 33030</strain>
    </source>
</reference>
<protein>
    <recommendedName>
        <fullName evidence="2">YlxR domain-containing protein</fullName>
    </recommendedName>
</protein>
<evidence type="ECO:0000259" key="2">
    <source>
        <dbReference type="Pfam" id="PF04296"/>
    </source>
</evidence>
<dbReference type="Pfam" id="PF04296">
    <property type="entry name" value="YlxR"/>
    <property type="match status" value="1"/>
</dbReference>
<feature type="compositionally biased region" description="Basic and acidic residues" evidence="1">
    <location>
        <begin position="7"/>
        <end position="17"/>
    </location>
</feature>
<feature type="region of interest" description="Disordered" evidence="1">
    <location>
        <begin position="1"/>
        <end position="23"/>
    </location>
</feature>
<dbReference type="AlphaFoldDB" id="D7WF53"/>
<dbReference type="Proteomes" id="UP000004208">
    <property type="component" value="Unassembled WGS sequence"/>
</dbReference>
<accession>D7WF53</accession>